<accession>A0A6J5RM52</accession>
<proteinExistence type="predicted"/>
<dbReference type="EMBL" id="LR797221">
    <property type="protein sequence ID" value="CAB4194728.1"/>
    <property type="molecule type" value="Genomic_DNA"/>
</dbReference>
<reference evidence="2" key="1">
    <citation type="submission" date="2020-05" db="EMBL/GenBank/DDBJ databases">
        <authorList>
            <person name="Chiriac C."/>
            <person name="Salcher M."/>
            <person name="Ghai R."/>
            <person name="Kavagutti S V."/>
        </authorList>
    </citation>
    <scope>NUCLEOTIDE SEQUENCE</scope>
</reference>
<sequence>MTGWKTWAALEEVTAANMNSYVRDQTVQVFSSAASRAAAIASPTRGLVSFLTDGGALEVYYGATTGWAKPWNQPWGPVTFNSLATTATYASPTWGFPAFSWTGTPIANRFYRATIDFSWGPGTLTGQVDFGLGTAAGTGVGRVISIYEDTNTAPRQTCHVSVFTTTGAAMTRGLTIRKISGGGNIDVLAQSTLHIEDLGPASTTAPAA</sequence>
<protein>
    <submittedName>
        <fullName evidence="2">Uncharacterized protein</fullName>
    </submittedName>
</protein>
<evidence type="ECO:0000313" key="2">
    <source>
        <dbReference type="EMBL" id="CAB4194728.1"/>
    </source>
</evidence>
<dbReference type="EMBL" id="LR796843">
    <property type="protein sequence ID" value="CAB4169403.1"/>
    <property type="molecule type" value="Genomic_DNA"/>
</dbReference>
<organism evidence="2">
    <name type="scientific">uncultured Caudovirales phage</name>
    <dbReference type="NCBI Taxonomy" id="2100421"/>
    <lineage>
        <taxon>Viruses</taxon>
        <taxon>Duplodnaviria</taxon>
        <taxon>Heunggongvirae</taxon>
        <taxon>Uroviricota</taxon>
        <taxon>Caudoviricetes</taxon>
        <taxon>Peduoviridae</taxon>
        <taxon>Maltschvirus</taxon>
        <taxon>Maltschvirus maltsch</taxon>
    </lineage>
</organism>
<name>A0A6J5RM52_9CAUD</name>
<gene>
    <name evidence="2" type="ORF">UFOVP1282_13</name>
    <name evidence="1" type="ORF">UFOVP888_14</name>
</gene>
<evidence type="ECO:0000313" key="1">
    <source>
        <dbReference type="EMBL" id="CAB4169403.1"/>
    </source>
</evidence>